<evidence type="ECO:0000313" key="2">
    <source>
        <dbReference type="Proteomes" id="UP001281147"/>
    </source>
</evidence>
<keyword evidence="2" id="KW-1185">Reference proteome</keyword>
<dbReference type="Proteomes" id="UP001281147">
    <property type="component" value="Unassembled WGS sequence"/>
</dbReference>
<dbReference type="EMBL" id="JAUTXU010000028">
    <property type="protein sequence ID" value="KAK3719091.1"/>
    <property type="molecule type" value="Genomic_DNA"/>
</dbReference>
<evidence type="ECO:0000313" key="1">
    <source>
        <dbReference type="EMBL" id="KAK3719091.1"/>
    </source>
</evidence>
<sequence length="306" mass="34092">MQSESVQVTFGQLQQLCSVKQNGIEDKVARRQACELARKLSQQLEEPGDLIDRIVHQPGENAMLRLAQDLGIYAHLVQADSSVSCEDTATATGADVVLMRRILRYLAALGHIEEKEVDMFAANKFSRAFVTPKGIAGSRFAKTTGPRFETVTPAWNAMPAYLKSIGYKTPENSHDAPLQRGFGSQKHMFELLVEHGVLENFQTFMTSYRADREEFLDIFPARERLLEGSQDDSVLLVDIGGGRGHDIEKILEQLPDTKGRMVLQEVEDVVKQVSESDGMKVMVPDFFTRQPIQGIVPRTVATNLPS</sequence>
<comment type="caution">
    <text evidence="1">The sequence shown here is derived from an EMBL/GenBank/DDBJ whole genome shotgun (WGS) entry which is preliminary data.</text>
</comment>
<gene>
    <name evidence="1" type="ORF">LTR37_004655</name>
</gene>
<organism evidence="1 2">
    <name type="scientific">Vermiconidia calcicola</name>
    <dbReference type="NCBI Taxonomy" id="1690605"/>
    <lineage>
        <taxon>Eukaryota</taxon>
        <taxon>Fungi</taxon>
        <taxon>Dikarya</taxon>
        <taxon>Ascomycota</taxon>
        <taxon>Pezizomycotina</taxon>
        <taxon>Dothideomycetes</taxon>
        <taxon>Dothideomycetidae</taxon>
        <taxon>Mycosphaerellales</taxon>
        <taxon>Extremaceae</taxon>
        <taxon>Vermiconidia</taxon>
    </lineage>
</organism>
<name>A0ACC3NPB4_9PEZI</name>
<accession>A0ACC3NPB4</accession>
<proteinExistence type="predicted"/>
<reference evidence="1" key="1">
    <citation type="submission" date="2023-07" db="EMBL/GenBank/DDBJ databases">
        <title>Black Yeasts Isolated from many extreme environments.</title>
        <authorList>
            <person name="Coleine C."/>
            <person name="Stajich J.E."/>
            <person name="Selbmann L."/>
        </authorList>
    </citation>
    <scope>NUCLEOTIDE SEQUENCE</scope>
    <source>
        <strain evidence="1">CCFEE 5714</strain>
    </source>
</reference>
<protein>
    <submittedName>
        <fullName evidence="1">Uncharacterized protein</fullName>
    </submittedName>
</protein>